<keyword evidence="2" id="KW-0812">Transmembrane</keyword>
<gene>
    <name evidence="3" type="ORF">SAMN05444365_102111</name>
</gene>
<evidence type="ECO:0000256" key="1">
    <source>
        <dbReference type="SAM" id="MobiDB-lite"/>
    </source>
</evidence>
<keyword evidence="2" id="KW-0472">Membrane</keyword>
<name>A0A1H3JIP0_9ACTN</name>
<organism evidence="3 4">
    <name type="scientific">Micromonospora pattaloongensis</name>
    <dbReference type="NCBI Taxonomy" id="405436"/>
    <lineage>
        <taxon>Bacteria</taxon>
        <taxon>Bacillati</taxon>
        <taxon>Actinomycetota</taxon>
        <taxon>Actinomycetes</taxon>
        <taxon>Micromonosporales</taxon>
        <taxon>Micromonosporaceae</taxon>
        <taxon>Micromonospora</taxon>
    </lineage>
</organism>
<feature type="transmembrane region" description="Helical" evidence="2">
    <location>
        <begin position="129"/>
        <end position="149"/>
    </location>
</feature>
<feature type="compositionally biased region" description="Pro residues" evidence="1">
    <location>
        <begin position="7"/>
        <end position="32"/>
    </location>
</feature>
<dbReference type="EMBL" id="FNPH01000002">
    <property type="protein sequence ID" value="SDY39094.1"/>
    <property type="molecule type" value="Genomic_DNA"/>
</dbReference>
<sequence length="184" mass="18611">MEQTPSAPSPAGAPPADAPGSTPPSAPPGGRPPAPVAATAWLAYLGGAALLALVVIGMATVNADAGTSRLVVGGCALSFGLFFAALYYIAGRSLVKWGNAQSLRMLAGLPLLIGGAGLVNGVRRFSADNVGLLIGFAALLAYGVLLIVLPRLGGGPTWLAARRQWAAAEKQRRVAEVTRRFGGV</sequence>
<evidence type="ECO:0000256" key="2">
    <source>
        <dbReference type="SAM" id="Phobius"/>
    </source>
</evidence>
<keyword evidence="4" id="KW-1185">Reference proteome</keyword>
<protein>
    <submittedName>
        <fullName evidence="3">Uncharacterized protein</fullName>
    </submittedName>
</protein>
<dbReference type="AlphaFoldDB" id="A0A1H3JIP0"/>
<dbReference type="STRING" id="405436.SAMN05444365_102111"/>
<dbReference type="RefSeq" id="WP_091552898.1">
    <property type="nucleotide sequence ID" value="NZ_FNPH01000002.1"/>
</dbReference>
<evidence type="ECO:0000313" key="3">
    <source>
        <dbReference type="EMBL" id="SDY39094.1"/>
    </source>
</evidence>
<feature type="transmembrane region" description="Helical" evidence="2">
    <location>
        <begin position="102"/>
        <end position="122"/>
    </location>
</feature>
<keyword evidence="2" id="KW-1133">Transmembrane helix</keyword>
<dbReference type="Proteomes" id="UP000242415">
    <property type="component" value="Unassembled WGS sequence"/>
</dbReference>
<feature type="transmembrane region" description="Helical" evidence="2">
    <location>
        <begin position="70"/>
        <end position="90"/>
    </location>
</feature>
<proteinExistence type="predicted"/>
<accession>A0A1H3JIP0</accession>
<feature type="region of interest" description="Disordered" evidence="1">
    <location>
        <begin position="1"/>
        <end position="32"/>
    </location>
</feature>
<reference evidence="4" key="1">
    <citation type="submission" date="2016-10" db="EMBL/GenBank/DDBJ databases">
        <authorList>
            <person name="Varghese N."/>
            <person name="Submissions S."/>
        </authorList>
    </citation>
    <scope>NUCLEOTIDE SEQUENCE [LARGE SCALE GENOMIC DNA]</scope>
    <source>
        <strain evidence="4">DSM 45245</strain>
    </source>
</reference>
<feature type="transmembrane region" description="Helical" evidence="2">
    <location>
        <begin position="41"/>
        <end position="63"/>
    </location>
</feature>
<evidence type="ECO:0000313" key="4">
    <source>
        <dbReference type="Proteomes" id="UP000242415"/>
    </source>
</evidence>